<dbReference type="InterPro" id="IPR051677">
    <property type="entry name" value="AfsR-DnrI-RedD_regulator"/>
</dbReference>
<evidence type="ECO:0000256" key="2">
    <source>
        <dbReference type="PROSITE-ProRule" id="PRU01091"/>
    </source>
</evidence>
<evidence type="ECO:0000313" key="4">
    <source>
        <dbReference type="EMBL" id="AFA72340.1"/>
    </source>
</evidence>
<gene>
    <name evidence="4" type="ordered locus">GPOL_c12850</name>
</gene>
<dbReference type="KEGG" id="gpo:GPOL_c12850"/>
<dbReference type="PROSITE" id="PS51755">
    <property type="entry name" value="OMPR_PHOB"/>
    <property type="match status" value="1"/>
</dbReference>
<dbReference type="HOGENOM" id="CLU_2023439_0_0_11"/>
<dbReference type="GO" id="GO:0006355">
    <property type="term" value="P:regulation of DNA-templated transcription"/>
    <property type="evidence" value="ECO:0007669"/>
    <property type="project" value="InterPro"/>
</dbReference>
<dbReference type="GO" id="GO:0000160">
    <property type="term" value="P:phosphorelay signal transduction system"/>
    <property type="evidence" value="ECO:0007669"/>
    <property type="project" value="InterPro"/>
</dbReference>
<keyword evidence="1 2" id="KW-0238">DNA-binding</keyword>
<dbReference type="STRING" id="1112204.GPOL_c12850"/>
<dbReference type="eggNOG" id="COG3629">
    <property type="taxonomic scope" value="Bacteria"/>
</dbReference>
<protein>
    <submittedName>
        <fullName evidence="4">Putative transcriptional regulatory protein</fullName>
    </submittedName>
</protein>
<feature type="domain" description="OmpR/PhoB-type" evidence="3">
    <location>
        <begin position="1"/>
        <end position="94"/>
    </location>
</feature>
<dbReference type="RefSeq" id="WP_014359227.1">
    <property type="nucleotide sequence ID" value="NC_016906.1"/>
</dbReference>
<proteinExistence type="predicted"/>
<dbReference type="Gene3D" id="1.10.10.10">
    <property type="entry name" value="Winged helix-like DNA-binding domain superfamily/Winged helix DNA-binding domain"/>
    <property type="match status" value="1"/>
</dbReference>
<dbReference type="SMART" id="SM00862">
    <property type="entry name" value="Trans_reg_C"/>
    <property type="match status" value="1"/>
</dbReference>
<organism evidence="4 5">
    <name type="scientific">Gordonia polyisoprenivorans (strain DSM 44266 / VH2)</name>
    <dbReference type="NCBI Taxonomy" id="1112204"/>
    <lineage>
        <taxon>Bacteria</taxon>
        <taxon>Bacillati</taxon>
        <taxon>Actinomycetota</taxon>
        <taxon>Actinomycetes</taxon>
        <taxon>Mycobacteriales</taxon>
        <taxon>Gordoniaceae</taxon>
        <taxon>Gordonia</taxon>
    </lineage>
</organism>
<name>H6N3I1_GORPV</name>
<feature type="DNA-binding region" description="OmpR/PhoB-type" evidence="2">
    <location>
        <begin position="1"/>
        <end position="94"/>
    </location>
</feature>
<dbReference type="InterPro" id="IPR001867">
    <property type="entry name" value="OmpR/PhoB-type_DNA-bd"/>
</dbReference>
<dbReference type="InterPro" id="IPR016032">
    <property type="entry name" value="Sig_transdc_resp-reg_C-effctor"/>
</dbReference>
<dbReference type="SUPFAM" id="SSF46894">
    <property type="entry name" value="C-terminal effector domain of the bipartite response regulators"/>
    <property type="match status" value="1"/>
</dbReference>
<dbReference type="Pfam" id="PF00486">
    <property type="entry name" value="Trans_reg_C"/>
    <property type="match status" value="1"/>
</dbReference>
<evidence type="ECO:0000313" key="5">
    <source>
        <dbReference type="Proteomes" id="UP000009154"/>
    </source>
</evidence>
<evidence type="ECO:0000259" key="3">
    <source>
        <dbReference type="PROSITE" id="PS51755"/>
    </source>
</evidence>
<dbReference type="Proteomes" id="UP000009154">
    <property type="component" value="Chromosome"/>
</dbReference>
<evidence type="ECO:0000256" key="1">
    <source>
        <dbReference type="ARBA" id="ARBA00023125"/>
    </source>
</evidence>
<keyword evidence="5" id="KW-1185">Reference proteome</keyword>
<dbReference type="GO" id="GO:0003677">
    <property type="term" value="F:DNA binding"/>
    <property type="evidence" value="ECO:0007669"/>
    <property type="project" value="UniProtKB-UniRule"/>
</dbReference>
<reference evidence="4 5" key="1">
    <citation type="journal article" date="2012" name="Appl. Environ. Microbiol.">
        <title>Involvement of two latex-clearing proteins during rubber degradation and insights into the subsequent degradation pathway revealed by the genome sequence of Gordonia polyisoprenivorans strain VH2.</title>
        <authorList>
            <person name="Hiessl S."/>
            <person name="Schuldes J."/>
            <person name="Thurmer A."/>
            <person name="Halbsguth T."/>
            <person name="Broker D."/>
            <person name="Angelov A."/>
            <person name="Liebl W."/>
            <person name="Daniel R."/>
            <person name="Steinbuchel A."/>
        </authorList>
    </citation>
    <scope>NUCLEOTIDE SEQUENCE [LARGE SCALE GENOMIC DNA]</scope>
    <source>
        <strain evidence="5">DSM 44266 / VH2</strain>
    </source>
</reference>
<accession>H6N3I1</accession>
<dbReference type="PANTHER" id="PTHR35807:SF1">
    <property type="entry name" value="TRANSCRIPTIONAL REGULATOR REDD"/>
    <property type="match status" value="1"/>
</dbReference>
<dbReference type="GeneID" id="90158342"/>
<dbReference type="PANTHER" id="PTHR35807">
    <property type="entry name" value="TRANSCRIPTIONAL REGULATOR REDD-RELATED"/>
    <property type="match status" value="1"/>
</dbReference>
<sequence length="122" mass="13359">MYVIRDLGEMVAWRDGVIVNPGGTKPRTILVLLCAHAGRPVPASTLIAEVWGADAPAKTQRALESQMWRLRKALVPEGFPAVIITERAGYRLDLDEVSVDSIDFDAAGVANWAIHWPSISRP</sequence>
<dbReference type="EMBL" id="CP003119">
    <property type="protein sequence ID" value="AFA72340.1"/>
    <property type="molecule type" value="Genomic_DNA"/>
</dbReference>
<dbReference type="CDD" id="cd00383">
    <property type="entry name" value="trans_reg_C"/>
    <property type="match status" value="1"/>
</dbReference>
<dbReference type="AlphaFoldDB" id="H6N3I1"/>
<dbReference type="InterPro" id="IPR036388">
    <property type="entry name" value="WH-like_DNA-bd_sf"/>
</dbReference>